<organism evidence="2 3">
    <name type="scientific">Rubus argutus</name>
    <name type="common">Southern blackberry</name>
    <dbReference type="NCBI Taxonomy" id="59490"/>
    <lineage>
        <taxon>Eukaryota</taxon>
        <taxon>Viridiplantae</taxon>
        <taxon>Streptophyta</taxon>
        <taxon>Embryophyta</taxon>
        <taxon>Tracheophyta</taxon>
        <taxon>Spermatophyta</taxon>
        <taxon>Magnoliopsida</taxon>
        <taxon>eudicotyledons</taxon>
        <taxon>Gunneridae</taxon>
        <taxon>Pentapetalae</taxon>
        <taxon>rosids</taxon>
        <taxon>fabids</taxon>
        <taxon>Rosales</taxon>
        <taxon>Rosaceae</taxon>
        <taxon>Rosoideae</taxon>
        <taxon>Rosoideae incertae sedis</taxon>
        <taxon>Rubus</taxon>
    </lineage>
</organism>
<evidence type="ECO:0000313" key="2">
    <source>
        <dbReference type="EMBL" id="KAK9950520.1"/>
    </source>
</evidence>
<dbReference type="Gene3D" id="1.25.40.250">
    <property type="entry name" value="ARM repeat, domain 1"/>
    <property type="match status" value="1"/>
</dbReference>
<keyword evidence="1" id="KW-0472">Membrane</keyword>
<evidence type="ECO:0000256" key="1">
    <source>
        <dbReference type="SAM" id="Phobius"/>
    </source>
</evidence>
<evidence type="ECO:0000313" key="3">
    <source>
        <dbReference type="Proteomes" id="UP001457282"/>
    </source>
</evidence>
<dbReference type="GO" id="GO:0043022">
    <property type="term" value="F:ribosome binding"/>
    <property type="evidence" value="ECO:0007669"/>
    <property type="project" value="InterPro"/>
</dbReference>
<keyword evidence="3" id="KW-1185">Reference proteome</keyword>
<feature type="transmembrane region" description="Helical" evidence="1">
    <location>
        <begin position="34"/>
        <end position="52"/>
    </location>
</feature>
<keyword evidence="1" id="KW-0812">Transmembrane</keyword>
<dbReference type="AlphaFoldDB" id="A0AAW1YP75"/>
<gene>
    <name evidence="2" type="ORF">M0R45_006006</name>
</gene>
<feature type="transmembrane region" description="Helical" evidence="1">
    <location>
        <begin position="9"/>
        <end position="28"/>
    </location>
</feature>
<dbReference type="EMBL" id="JBEDUW010000001">
    <property type="protein sequence ID" value="KAK9950520.1"/>
    <property type="molecule type" value="Genomic_DNA"/>
</dbReference>
<dbReference type="Proteomes" id="UP001457282">
    <property type="component" value="Unassembled WGS sequence"/>
</dbReference>
<dbReference type="GO" id="GO:0005852">
    <property type="term" value="C:eukaryotic translation initiation factor 3 complex"/>
    <property type="evidence" value="ECO:0007669"/>
    <property type="project" value="InterPro"/>
</dbReference>
<reference evidence="2 3" key="1">
    <citation type="journal article" date="2023" name="G3 (Bethesda)">
        <title>A chromosome-length genome assembly and annotation of blackberry (Rubus argutus, cv. 'Hillquist').</title>
        <authorList>
            <person name="Bruna T."/>
            <person name="Aryal R."/>
            <person name="Dudchenko O."/>
            <person name="Sargent D.J."/>
            <person name="Mead D."/>
            <person name="Buti M."/>
            <person name="Cavallini A."/>
            <person name="Hytonen T."/>
            <person name="Andres J."/>
            <person name="Pham M."/>
            <person name="Weisz D."/>
            <person name="Mascagni F."/>
            <person name="Usai G."/>
            <person name="Natali L."/>
            <person name="Bassil N."/>
            <person name="Fernandez G.E."/>
            <person name="Lomsadze A."/>
            <person name="Armour M."/>
            <person name="Olukolu B."/>
            <person name="Poorten T."/>
            <person name="Britton C."/>
            <person name="Davik J."/>
            <person name="Ashrafi H."/>
            <person name="Aiden E.L."/>
            <person name="Borodovsky M."/>
            <person name="Worthington M."/>
        </authorList>
    </citation>
    <scope>NUCLEOTIDE SEQUENCE [LARGE SCALE GENOMIC DNA]</scope>
    <source>
        <strain evidence="2">PI 553951</strain>
    </source>
</reference>
<proteinExistence type="predicted"/>
<dbReference type="GO" id="GO:0006446">
    <property type="term" value="P:regulation of translational initiation"/>
    <property type="evidence" value="ECO:0007669"/>
    <property type="project" value="InterPro"/>
</dbReference>
<name>A0AAW1YP75_RUBAR</name>
<dbReference type="InterPro" id="IPR016020">
    <property type="entry name" value="Transl_init_fac_sub12_N_euk"/>
</dbReference>
<accession>A0AAW1YP75</accession>
<keyword evidence="1" id="KW-1133">Transmembrane helix</keyword>
<sequence length="78" mass="8979">MSTQIVAHILVKALMAMFSPEFCLRLFLIPERVVLFSASSSLVFIVVGVLMFRKKLLDLQEHRAPRQTWNNANCRVVF</sequence>
<protein>
    <submittedName>
        <fullName evidence="2">Uncharacterized protein</fullName>
    </submittedName>
</protein>
<comment type="caution">
    <text evidence="2">The sequence shown here is derived from an EMBL/GenBank/DDBJ whole genome shotgun (WGS) entry which is preliminary data.</text>
</comment>
<dbReference type="GO" id="GO:0003743">
    <property type="term" value="F:translation initiation factor activity"/>
    <property type="evidence" value="ECO:0007669"/>
    <property type="project" value="InterPro"/>
</dbReference>